<feature type="compositionally biased region" description="Acidic residues" evidence="1">
    <location>
        <begin position="658"/>
        <end position="693"/>
    </location>
</feature>
<feature type="compositionally biased region" description="Polar residues" evidence="1">
    <location>
        <begin position="101"/>
        <end position="117"/>
    </location>
</feature>
<feature type="compositionally biased region" description="Basic residues" evidence="1">
    <location>
        <begin position="900"/>
        <end position="909"/>
    </location>
</feature>
<dbReference type="InterPro" id="IPR031937">
    <property type="entry name" value="PNISR"/>
</dbReference>
<dbReference type="PANTHER" id="PTHR31191">
    <property type="entry name" value="CENTROSOMAL PROTEIN CEP126"/>
    <property type="match status" value="1"/>
</dbReference>
<feature type="compositionally biased region" description="Basic residues" evidence="1">
    <location>
        <begin position="867"/>
        <end position="878"/>
    </location>
</feature>
<feature type="compositionally biased region" description="Polar residues" evidence="1">
    <location>
        <begin position="921"/>
        <end position="942"/>
    </location>
</feature>
<feature type="region of interest" description="Disordered" evidence="1">
    <location>
        <begin position="1051"/>
        <end position="1080"/>
    </location>
</feature>
<feature type="region of interest" description="Disordered" evidence="1">
    <location>
        <begin position="211"/>
        <end position="275"/>
    </location>
</feature>
<evidence type="ECO:0000256" key="1">
    <source>
        <dbReference type="SAM" id="MobiDB-lite"/>
    </source>
</evidence>
<feature type="region of interest" description="Disordered" evidence="1">
    <location>
        <begin position="859"/>
        <end position="973"/>
    </location>
</feature>
<feature type="compositionally biased region" description="Polar residues" evidence="1">
    <location>
        <begin position="1051"/>
        <end position="1076"/>
    </location>
</feature>
<feature type="compositionally biased region" description="Low complexity" evidence="1">
    <location>
        <begin position="127"/>
        <end position="145"/>
    </location>
</feature>
<feature type="compositionally biased region" description="Low complexity" evidence="1">
    <location>
        <begin position="72"/>
        <end position="86"/>
    </location>
</feature>
<feature type="compositionally biased region" description="Pro residues" evidence="1">
    <location>
        <begin position="949"/>
        <end position="971"/>
    </location>
</feature>
<feature type="region of interest" description="Disordered" evidence="1">
    <location>
        <begin position="461"/>
        <end position="511"/>
    </location>
</feature>
<feature type="compositionally biased region" description="Acidic residues" evidence="1">
    <location>
        <begin position="236"/>
        <end position="249"/>
    </location>
</feature>
<dbReference type="Pfam" id="PF15996">
    <property type="entry name" value="PNISR"/>
    <property type="match status" value="1"/>
</dbReference>
<feature type="compositionally biased region" description="Basic and acidic residues" evidence="1">
    <location>
        <begin position="214"/>
        <end position="231"/>
    </location>
</feature>
<proteinExistence type="predicted"/>
<dbReference type="PANTHER" id="PTHR31191:SF4">
    <property type="entry name" value="CENTROSOMAL PROTEIN OF 126 KDA"/>
    <property type="match status" value="1"/>
</dbReference>
<accession>A0ABN7SYZ0</accession>
<feature type="compositionally biased region" description="Basic and acidic residues" evidence="1">
    <location>
        <begin position="641"/>
        <end position="657"/>
    </location>
</feature>
<name>A0ABN7SYZ0_OIKDI</name>
<feature type="region of interest" description="Disordered" evidence="1">
    <location>
        <begin position="316"/>
        <end position="360"/>
    </location>
</feature>
<dbReference type="InterPro" id="IPR028257">
    <property type="entry name" value="CEP126"/>
</dbReference>
<protein>
    <submittedName>
        <fullName evidence="2">Oidioi.mRNA.OKI2018_I69.chr1.g2906.t1.cds</fullName>
    </submittedName>
</protein>
<sequence>MDQRAVQQLLLQQLQSTGASEEAQSVPQPELNSLALQARHWAVAQQRKQEYDEQQRQQQAQWEAQKQRQEYQRQMQLQQQQQQQRNHQNRGGMWPNHQDQHQQYQPRGFNGNHSYQQRPRHGGNHPGRGNYQQNHQQQNQPRFQNTPRFEPQFNPQRHNAPTQRRPSHNNSYSQNRPTPQRNQIPKDLTADPDQAKNLPKWMKEEIARIQSTKPVEDLKEMETHQNEDLQKLADASSDENEEEEEEDWKEEVRKLSKDQQESDPELSDSEDVLIRKLTPEQIQDVKTDILRSSLQNILLSVTDDFIGKICRNALSRASSGQNTSKSQNSAGLGGLMGYGSGSSDDSDDEESDKNDSDWSVDSEKIRKKRKIFDREQRKRLKQFNIGSEDSSSTDDESQESSRTASALGAVDLAVIRGLTAITGRKRHARENLGGTELGPQTVRVGGHVYAVNITKSQMEARNIDRERARQLSRETSRRRRALQDRRAQMEAKEEAARKSELQKRRERQRDVTERYQRGMIPMRRRFGSPLLQKSYTAPELNVQQNLHSLSDTRFQSPFASGRKDLTEEDAIKAAQSRKAYFDNLTKRARTPSATKREEIPNPMPSSRQAAVRRRHSQEVQELSDFVPKPPLYPKPKSAWNDSDRRVPPEEDSYKDASVEDEIDEVEDSSDDDQAESIEDETIQETNENETFDVEPEKAHLVINRCSTPEVEDAPVKIVKPAPPVTVTATVQVPSPPNGSRPNAVDPRKQNLLKKLSDSSIKAESVIEFNSMSRINETVEEVPKVTAIQPKGILKKKRSQRRVVSAAGNRGIIAASIRDSLEMSKKAVEDEKVEAPRNVRWDKLYYNDNTTAEFGADGKAVTAEEKTKKKNPRRVKLKNSKSSIDKKSSTKSSSPSSKAPSKVKKAKKAPKVTVTPQPPPSQMQSYHSAYSVTPFPSSGTQLKTDYPQYQPAPPKVPRPDPVSRTPMPPTVPKPLISRTQILRTKKTAPVTNPVKVMHPKQSRPDQRMMINSNNQTNINIGSVEISPEPALNRTPTDNDINWLWERVRAVLESQQQKRPKSSTVYRPKPSSNPTMSKTRPHSAHVLDSNQAFLVAEHLAQQGIPNDRIMTVLNPATTTISMEEAQIEQSLQRLDERLHNIQENVGYNGIVFHNRH</sequence>
<reference evidence="2 3" key="1">
    <citation type="submission" date="2021-04" db="EMBL/GenBank/DDBJ databases">
        <authorList>
            <person name="Bliznina A."/>
        </authorList>
    </citation>
    <scope>NUCLEOTIDE SEQUENCE [LARGE SCALE GENOMIC DNA]</scope>
</reference>
<feature type="region of interest" description="Disordered" evidence="1">
    <location>
        <begin position="582"/>
        <end position="695"/>
    </location>
</feature>
<evidence type="ECO:0000313" key="3">
    <source>
        <dbReference type="Proteomes" id="UP001158576"/>
    </source>
</evidence>
<feature type="region of interest" description="Disordered" evidence="1">
    <location>
        <begin position="44"/>
        <end position="194"/>
    </location>
</feature>
<feature type="region of interest" description="Disordered" evidence="1">
    <location>
        <begin position="382"/>
        <end position="404"/>
    </location>
</feature>
<keyword evidence="3" id="KW-1185">Reference proteome</keyword>
<evidence type="ECO:0000313" key="2">
    <source>
        <dbReference type="EMBL" id="CAG5106582.1"/>
    </source>
</evidence>
<feature type="compositionally biased region" description="Acidic residues" evidence="1">
    <location>
        <begin position="261"/>
        <end position="271"/>
    </location>
</feature>
<feature type="compositionally biased region" description="Polar residues" evidence="1">
    <location>
        <begin position="153"/>
        <end position="183"/>
    </location>
</feature>
<gene>
    <name evidence="2" type="ORF">OKIOD_LOCUS11671</name>
</gene>
<dbReference type="Proteomes" id="UP001158576">
    <property type="component" value="Chromosome 1"/>
</dbReference>
<feature type="compositionally biased region" description="Gly residues" evidence="1">
    <location>
        <begin position="331"/>
        <end position="340"/>
    </location>
</feature>
<feature type="region of interest" description="Disordered" evidence="1">
    <location>
        <begin position="727"/>
        <end position="748"/>
    </location>
</feature>
<feature type="compositionally biased region" description="Polar residues" evidence="1">
    <location>
        <begin position="316"/>
        <end position="328"/>
    </location>
</feature>
<feature type="compositionally biased region" description="Basic and acidic residues" evidence="1">
    <location>
        <begin position="250"/>
        <end position="260"/>
    </location>
</feature>
<feature type="compositionally biased region" description="Low complexity" evidence="1">
    <location>
        <begin position="889"/>
        <end position="899"/>
    </location>
</feature>
<organism evidence="2 3">
    <name type="scientific">Oikopleura dioica</name>
    <name type="common">Tunicate</name>
    <dbReference type="NCBI Taxonomy" id="34765"/>
    <lineage>
        <taxon>Eukaryota</taxon>
        <taxon>Metazoa</taxon>
        <taxon>Chordata</taxon>
        <taxon>Tunicata</taxon>
        <taxon>Appendicularia</taxon>
        <taxon>Copelata</taxon>
        <taxon>Oikopleuridae</taxon>
        <taxon>Oikopleura</taxon>
    </lineage>
</organism>
<dbReference type="EMBL" id="OU015566">
    <property type="protein sequence ID" value="CAG5106582.1"/>
    <property type="molecule type" value="Genomic_DNA"/>
</dbReference>